<dbReference type="GeneID" id="94838687"/>
<sequence>MDNSFNTHEKQRISSIKIRKMRYSRIPGMIELSKTILSTEENREHNLEILYRYVSSITGEELNQFGKKFPFANFFNFFTENQESEFGFCALSILSLATYSGVPKRSFYTSSFPLCSQLLTQSQYTKFILDIFINGADYYEQNAILYLRNNICEIISSLPITQETAHFISVLSKYSTEYLGQLFTLTMKIINSLDSQERIQQNIHIIFYVFRSIHYQFYNNHNNDETCQQISNSISDFILNNSNIFFSNFHEPFMRSYYKVLSHLPNLPPIFGQTILEAICNLNVTKWKEAGKTIRVAMLPFQTHVNEWQSTLSEVLFEVIFSKFVDQPYDIRMRIFCVLSQYYQYNTINKYTFHFLEWCLYFLRDKETCEMCLEKIHFVLAIMSKNGTFHSEIIQILQSEMTSFEEICEDENEKIAILSSSILEMLSTIME</sequence>
<accession>A0A1J4K7X2</accession>
<organism evidence="1 2">
    <name type="scientific">Tritrichomonas foetus</name>
    <dbReference type="NCBI Taxonomy" id="1144522"/>
    <lineage>
        <taxon>Eukaryota</taxon>
        <taxon>Metamonada</taxon>
        <taxon>Parabasalia</taxon>
        <taxon>Tritrichomonadida</taxon>
        <taxon>Tritrichomonadidae</taxon>
        <taxon>Tritrichomonas</taxon>
    </lineage>
</organism>
<comment type="caution">
    <text evidence="1">The sequence shown here is derived from an EMBL/GenBank/DDBJ whole genome shotgun (WGS) entry which is preliminary data.</text>
</comment>
<evidence type="ECO:0000313" key="1">
    <source>
        <dbReference type="EMBL" id="OHT06976.1"/>
    </source>
</evidence>
<dbReference type="EMBL" id="MLAK01000709">
    <property type="protein sequence ID" value="OHT06976.1"/>
    <property type="molecule type" value="Genomic_DNA"/>
</dbReference>
<evidence type="ECO:0000313" key="2">
    <source>
        <dbReference type="Proteomes" id="UP000179807"/>
    </source>
</evidence>
<keyword evidence="2" id="KW-1185">Reference proteome</keyword>
<reference evidence="1" key="1">
    <citation type="submission" date="2016-10" db="EMBL/GenBank/DDBJ databases">
        <authorList>
            <person name="Benchimol M."/>
            <person name="Almeida L.G."/>
            <person name="Vasconcelos A.T."/>
            <person name="Perreira-Neves A."/>
            <person name="Rosa I.A."/>
            <person name="Tasca T."/>
            <person name="Bogo M.R."/>
            <person name="de Souza W."/>
        </authorList>
    </citation>
    <scope>NUCLEOTIDE SEQUENCE [LARGE SCALE GENOMIC DNA]</scope>
    <source>
        <strain evidence="1">K</strain>
    </source>
</reference>
<dbReference type="AlphaFoldDB" id="A0A1J4K7X2"/>
<dbReference type="Proteomes" id="UP000179807">
    <property type="component" value="Unassembled WGS sequence"/>
</dbReference>
<dbReference type="VEuPathDB" id="TrichDB:TRFO_24856"/>
<name>A0A1J4K7X2_9EUKA</name>
<proteinExistence type="predicted"/>
<dbReference type="RefSeq" id="XP_068360112.1">
    <property type="nucleotide sequence ID" value="XM_068503983.1"/>
</dbReference>
<protein>
    <submittedName>
        <fullName evidence="1">Uncharacterized protein</fullName>
    </submittedName>
</protein>
<gene>
    <name evidence="1" type="ORF">TRFO_24856</name>
</gene>